<accession>A0A2R7UMZ8</accession>
<organism evidence="1 2">
    <name type="scientific">Pseudomonas plecoglossicida</name>
    <dbReference type="NCBI Taxonomy" id="70775"/>
    <lineage>
        <taxon>Bacteria</taxon>
        <taxon>Pseudomonadati</taxon>
        <taxon>Pseudomonadota</taxon>
        <taxon>Gammaproteobacteria</taxon>
        <taxon>Pseudomonadales</taxon>
        <taxon>Pseudomonadaceae</taxon>
        <taxon>Pseudomonas</taxon>
    </lineage>
</organism>
<name>A0A2R7UMZ8_PSEDL</name>
<protein>
    <submittedName>
        <fullName evidence="1">Uncharacterized protein</fullName>
    </submittedName>
</protein>
<dbReference type="Proteomes" id="UP000244874">
    <property type="component" value="Unassembled WGS sequence"/>
</dbReference>
<evidence type="ECO:0000313" key="1">
    <source>
        <dbReference type="EMBL" id="PTU53553.1"/>
    </source>
</evidence>
<sequence length="65" mass="7043">MFEHSVQLLGSGQFEKAALSIPGVRAQEHQLLCKVVYATLHGWGLVQAVRASSPASQLPPVLHRP</sequence>
<comment type="caution">
    <text evidence="1">The sequence shown here is derived from an EMBL/GenBank/DDBJ whole genome shotgun (WGS) entry which is preliminary data.</text>
</comment>
<gene>
    <name evidence="1" type="ORF">DBB42_04015</name>
</gene>
<reference evidence="1 2" key="1">
    <citation type="submission" date="2018-04" db="EMBL/GenBank/DDBJ databases">
        <authorList>
            <person name="Go L.Y."/>
            <person name="Mitchell J.A."/>
        </authorList>
    </citation>
    <scope>NUCLEOTIDE SEQUENCE [LARGE SCALE GENOMIC DNA]</scope>
    <source>
        <strain evidence="1 2">KCJK7865</strain>
    </source>
</reference>
<dbReference type="AlphaFoldDB" id="A0A2R7UMZ8"/>
<evidence type="ECO:0000313" key="2">
    <source>
        <dbReference type="Proteomes" id="UP000244874"/>
    </source>
</evidence>
<proteinExistence type="predicted"/>
<dbReference type="EMBL" id="QANO01000078">
    <property type="protein sequence ID" value="PTU53553.1"/>
    <property type="molecule type" value="Genomic_DNA"/>
</dbReference>